<feature type="chain" id="PRO_5002783016" description="AA9 family lytic polysaccharide monooxygenase" evidence="12">
    <location>
        <begin position="20"/>
        <end position="360"/>
    </location>
</feature>
<protein>
    <recommendedName>
        <fullName evidence="10">AA9 family lytic polysaccharide monooxygenase</fullName>
        <ecNumber evidence="10">1.14.99.56</ecNumber>
    </recommendedName>
    <alternativeName>
        <fullName evidence="10">Endo-beta-1,4-glucanase</fullName>
    </alternativeName>
    <alternativeName>
        <fullName evidence="10">Glycosyl hydrolase 61 family protein</fullName>
    </alternativeName>
</protein>
<keyword evidence="4" id="KW-0479">Metal-binding</keyword>
<dbReference type="eggNOG" id="ENOG502RPHJ">
    <property type="taxonomic scope" value="Eukaryota"/>
</dbReference>
<evidence type="ECO:0000313" key="15">
    <source>
        <dbReference type="EMBL" id="EDU48953.1"/>
    </source>
</evidence>
<evidence type="ECO:0000313" key="16">
    <source>
        <dbReference type="Proteomes" id="UP000001471"/>
    </source>
</evidence>
<dbReference type="GO" id="GO:0004497">
    <property type="term" value="F:monooxygenase activity"/>
    <property type="evidence" value="ECO:0007669"/>
    <property type="project" value="UniProtKB-KW"/>
</dbReference>
<keyword evidence="6" id="KW-0560">Oxidoreductase</keyword>
<evidence type="ECO:0000256" key="7">
    <source>
        <dbReference type="ARBA" id="ARBA00023008"/>
    </source>
</evidence>
<evidence type="ECO:0000256" key="5">
    <source>
        <dbReference type="ARBA" id="ARBA00022729"/>
    </source>
</evidence>
<feature type="compositionally biased region" description="Polar residues" evidence="11">
    <location>
        <begin position="262"/>
        <end position="275"/>
    </location>
</feature>
<evidence type="ECO:0000256" key="2">
    <source>
        <dbReference type="ARBA" id="ARBA00004613"/>
    </source>
</evidence>
<keyword evidence="7" id="KW-0186">Copper</keyword>
<dbReference type="GO" id="GO:0008810">
    <property type="term" value="F:cellulase activity"/>
    <property type="evidence" value="ECO:0007669"/>
    <property type="project" value="UniProtKB-UniRule"/>
</dbReference>
<organism evidence="15 16">
    <name type="scientific">Pyrenophora tritici-repentis (strain Pt-1C-BFP)</name>
    <name type="common">Wheat tan spot fungus</name>
    <name type="synonym">Drechslera tritici-repentis</name>
    <dbReference type="NCBI Taxonomy" id="426418"/>
    <lineage>
        <taxon>Eukaryota</taxon>
        <taxon>Fungi</taxon>
        <taxon>Dikarya</taxon>
        <taxon>Ascomycota</taxon>
        <taxon>Pezizomycotina</taxon>
        <taxon>Dothideomycetes</taxon>
        <taxon>Pleosporomycetidae</taxon>
        <taxon>Pleosporales</taxon>
        <taxon>Pleosporineae</taxon>
        <taxon>Pleosporaceae</taxon>
        <taxon>Pyrenophora</taxon>
    </lineage>
</organism>
<dbReference type="PANTHER" id="PTHR33353">
    <property type="entry name" value="PUTATIVE (AFU_ORTHOLOGUE AFUA_1G12560)-RELATED"/>
    <property type="match status" value="1"/>
</dbReference>
<evidence type="ECO:0000256" key="10">
    <source>
        <dbReference type="RuleBase" id="RU368122"/>
    </source>
</evidence>
<dbReference type="STRING" id="426418.B2W895"/>
<keyword evidence="9 10" id="KW-1015">Disulfide bond</keyword>
<dbReference type="GO" id="GO:0030245">
    <property type="term" value="P:cellulose catabolic process"/>
    <property type="evidence" value="ECO:0007669"/>
    <property type="project" value="UniProtKB-UniRule"/>
</dbReference>
<evidence type="ECO:0000256" key="4">
    <source>
        <dbReference type="ARBA" id="ARBA00022723"/>
    </source>
</evidence>
<proteinExistence type="predicted"/>
<dbReference type="InterPro" id="IPR005103">
    <property type="entry name" value="AA9_LPMO"/>
</dbReference>
<dbReference type="PANTHER" id="PTHR33353:SF1">
    <property type="entry name" value="ENDO-BETA-1,4-GLUCANASE D"/>
    <property type="match status" value="1"/>
</dbReference>
<comment type="cofactor">
    <cofactor evidence="1">
        <name>Cu(2+)</name>
        <dbReference type="ChEBI" id="CHEBI:29036"/>
    </cofactor>
</comment>
<evidence type="ECO:0000256" key="8">
    <source>
        <dbReference type="ARBA" id="ARBA00023033"/>
    </source>
</evidence>
<dbReference type="CDD" id="cd21175">
    <property type="entry name" value="LPMO_AA9"/>
    <property type="match status" value="1"/>
</dbReference>
<dbReference type="OrthoDB" id="4849160at2759"/>
<dbReference type="Gene3D" id="2.70.50.70">
    <property type="match status" value="1"/>
</dbReference>
<feature type="signal peptide" evidence="12">
    <location>
        <begin position="1"/>
        <end position="19"/>
    </location>
</feature>
<keyword evidence="10" id="KW-0119">Carbohydrate metabolism</keyword>
<dbReference type="EMBL" id="DS231619">
    <property type="protein sequence ID" value="EDU48953.1"/>
    <property type="molecule type" value="Genomic_DNA"/>
</dbReference>
<feature type="domain" description="CBM1" evidence="13">
    <location>
        <begin position="312"/>
        <end position="327"/>
    </location>
</feature>
<keyword evidence="8" id="KW-0503">Monooxygenase</keyword>
<gene>
    <name evidence="15" type="ORF">PTRG_06033</name>
</gene>
<comment type="catalytic activity">
    <reaction evidence="10">
        <text>[(1-&gt;4)-beta-D-glucosyl]n+m + reduced acceptor + O2 = 4-dehydro-beta-D-glucosyl-[(1-&gt;4)-beta-D-glucosyl]n-1 + [(1-&gt;4)-beta-D-glucosyl]m + acceptor + H2O.</text>
        <dbReference type="EC" id="1.14.99.56"/>
    </reaction>
</comment>
<keyword evidence="5 12" id="KW-0732">Signal</keyword>
<evidence type="ECO:0000259" key="14">
    <source>
        <dbReference type="Pfam" id="PF03443"/>
    </source>
</evidence>
<evidence type="ECO:0000256" key="9">
    <source>
        <dbReference type="ARBA" id="ARBA00023157"/>
    </source>
</evidence>
<evidence type="ECO:0000256" key="6">
    <source>
        <dbReference type="ARBA" id="ARBA00023002"/>
    </source>
</evidence>
<comment type="domain">
    <text evidence="10">Has a modular structure: an endo-beta-1,4-glucanase catalytic module at the N-terminus, a linker rich in serines and threonines, and a C-terminal carbohydrate-binding module (CBM).</text>
</comment>
<feature type="region of interest" description="Disordered" evidence="11">
    <location>
        <begin position="249"/>
        <end position="275"/>
    </location>
</feature>
<dbReference type="HOGENOM" id="CLU_031730_0_2_1"/>
<dbReference type="AlphaFoldDB" id="B2W895"/>
<dbReference type="InterPro" id="IPR049892">
    <property type="entry name" value="AA9"/>
</dbReference>
<dbReference type="OMA" id="DGKWANE"/>
<dbReference type="InterPro" id="IPR000254">
    <property type="entry name" value="CBD"/>
</dbReference>
<evidence type="ECO:0000256" key="11">
    <source>
        <dbReference type="SAM" id="MobiDB-lite"/>
    </source>
</evidence>
<reference evidence="16" key="1">
    <citation type="journal article" date="2013" name="G3 (Bethesda)">
        <title>Comparative genomics of a plant-pathogenic fungus, Pyrenophora tritici-repentis, reveals transduplication and the impact of repeat elements on pathogenicity and population divergence.</title>
        <authorList>
            <person name="Manning V.A."/>
            <person name="Pandelova I."/>
            <person name="Dhillon B."/>
            <person name="Wilhelm L.J."/>
            <person name="Goodwin S.B."/>
            <person name="Berlin A.M."/>
            <person name="Figueroa M."/>
            <person name="Freitag M."/>
            <person name="Hane J.K."/>
            <person name="Henrissat B."/>
            <person name="Holman W.H."/>
            <person name="Kodira C.D."/>
            <person name="Martin J."/>
            <person name="Oliver R.P."/>
            <person name="Robbertse B."/>
            <person name="Schackwitz W."/>
            <person name="Schwartz D.C."/>
            <person name="Spatafora J.W."/>
            <person name="Turgeon B.G."/>
            <person name="Yandava C."/>
            <person name="Young S."/>
            <person name="Zhou S."/>
            <person name="Zeng Q."/>
            <person name="Grigoriev I.V."/>
            <person name="Ma L.-J."/>
            <person name="Ciuffetti L.M."/>
        </authorList>
    </citation>
    <scope>NUCLEOTIDE SEQUENCE [LARGE SCALE GENOMIC DNA]</scope>
    <source>
        <strain evidence="16">Pt-1C-BFP</strain>
    </source>
</reference>
<dbReference type="EC" id="1.14.99.56" evidence="10"/>
<dbReference type="GO" id="GO:0046872">
    <property type="term" value="F:metal ion binding"/>
    <property type="evidence" value="ECO:0007669"/>
    <property type="project" value="UniProtKB-KW"/>
</dbReference>
<keyword evidence="10" id="KW-0624">Polysaccharide degradation</keyword>
<dbReference type="GO" id="GO:0030248">
    <property type="term" value="F:cellulose binding"/>
    <property type="evidence" value="ECO:0007669"/>
    <property type="project" value="UniProtKB-UniRule"/>
</dbReference>
<evidence type="ECO:0000256" key="12">
    <source>
        <dbReference type="SAM" id="SignalP"/>
    </source>
</evidence>
<dbReference type="Pfam" id="PF03443">
    <property type="entry name" value="AA9"/>
    <property type="match status" value="1"/>
</dbReference>
<name>B2W895_PYRTR</name>
<comment type="subcellular location">
    <subcellularLocation>
        <location evidence="2 10">Secreted</location>
    </subcellularLocation>
</comment>
<keyword evidence="3 10" id="KW-0964">Secreted</keyword>
<keyword evidence="10" id="KW-0136">Cellulose degradation</keyword>
<evidence type="ECO:0000256" key="3">
    <source>
        <dbReference type="ARBA" id="ARBA00022525"/>
    </source>
</evidence>
<comment type="function">
    <text evidence="10">Lytic polysaccharide monooxygenase (LMPO) that depolymerizes crystalline and amorphous polysaccharides via the oxidation of scissile alpha- or beta-(1-4)-glycosidic bonds, yielding C1 and/or C4 oxidation products. Catalysis by LPMOs requires the reduction of the active-site copper from Cu(II) to Cu(I) by a reducing agent and H(2)O(2) or O(2) as a cosubstrate.</text>
</comment>
<dbReference type="Pfam" id="PF00734">
    <property type="entry name" value="CBM_1"/>
    <property type="match status" value="1"/>
</dbReference>
<feature type="domain" description="Auxiliary Activity family 9 catalytic" evidence="14">
    <location>
        <begin position="20"/>
        <end position="223"/>
    </location>
</feature>
<dbReference type="Proteomes" id="UP000001471">
    <property type="component" value="Unassembled WGS sequence"/>
</dbReference>
<evidence type="ECO:0000259" key="13">
    <source>
        <dbReference type="Pfam" id="PF00734"/>
    </source>
</evidence>
<dbReference type="InParanoid" id="B2W895"/>
<sequence>MFFPTTFATFTLLLPLTTAHQTLQQLWINNATPGPQIGIRTPPNNSPVKDLTSPSLICNVGGTKTPSGVKTLPAPAGAKIKVQWSPLVHMGPITHMLYGPVDDASQTSGEGAGWFKIDELDSVGGKWASQVMIGENYTHEFSLPEGLASGEYLLRSEMVALHNAQLVGGAEFYVGCAQLKVEGGKASGKSEKRGKGEACGPTISLPGAYKAEDKSVYIPDVYSGFEVGSYKAPGGPVAVCGGGSGGGSGGDGIPASGSPASNSTVAPSGSPTLPSASTIAPTGFATLVRPSPGVAAPTGTVPKASVGTAKIWEKCGGQGFTGPTTCEGSANKRNWKEIRKGLDAVHESHLVIARLDTPYA</sequence>
<evidence type="ECO:0000256" key="1">
    <source>
        <dbReference type="ARBA" id="ARBA00001973"/>
    </source>
</evidence>
<dbReference type="InterPro" id="IPR035971">
    <property type="entry name" value="CBD_sf"/>
</dbReference>
<accession>B2W895</accession>
<dbReference type="SUPFAM" id="SSF57180">
    <property type="entry name" value="Cellulose-binding domain"/>
    <property type="match status" value="1"/>
</dbReference>
<dbReference type="GO" id="GO:0005576">
    <property type="term" value="C:extracellular region"/>
    <property type="evidence" value="ECO:0007669"/>
    <property type="project" value="UniProtKB-SubCell"/>
</dbReference>